<dbReference type="PANTHER" id="PTHR14894">
    <property type="entry name" value="CDK5 REGULATORY SUBUNIT-ASSOCIATED PROTEIN 3"/>
    <property type="match status" value="1"/>
</dbReference>
<comment type="similarity">
    <text evidence="1">Belongs to the CDK5RAP3 family.</text>
</comment>
<proteinExistence type="inferred from homology"/>
<keyword evidence="4" id="KW-1185">Reference proteome</keyword>
<evidence type="ECO:0000313" key="3">
    <source>
        <dbReference type="EMBL" id="CAH1119535.1"/>
    </source>
</evidence>
<dbReference type="EMBL" id="OU896719">
    <property type="protein sequence ID" value="CAH1119535.1"/>
    <property type="molecule type" value="Genomic_DNA"/>
</dbReference>
<accession>A0A9P0GNF6</accession>
<dbReference type="GO" id="GO:0007346">
    <property type="term" value="P:regulation of mitotic cell cycle"/>
    <property type="evidence" value="ECO:0007669"/>
    <property type="project" value="TreeGrafter"/>
</dbReference>
<sequence length="541" mass="61784">MNEQNIPIDINTTKLLEWLISRRHVSKDWQNNVLKVREKINNAIQDMPAHEGIINLLSGQHIHYFHCLKIVEILKETEADTKNLFGRYGSQRMKDWQDIISLYQKDSLYLAEVAQMLIRNVSFEIPSLRKQITKLEQSQTECEKKIKDYSKIEAIALKEFNSSCEQLGIAGKNIRMELVGLLKELPKIYEATPEKIKIVLPAIELYSEFNKYLSGKNADLQVLPTLEYLVRHGNTTTYEYTYGEKPVQIEEPISTLSDDEKDSNKIDFGDIDFAENTDNGAEIDFDINTDNGSSIDFGEVTPEEQNIDWGSSGEEGFEIVSHKDVAVNLEESGIVVERTGIDGGLAKGDEALTILDNPKTQEQIINNLMELGAFLKMRLYEMSNDSNMIAMSQMQEAPAILQMQTVESITALNDCINVALDHLTNKRIQHLHNIKHSPKYVDILTATLKQKLSVIEKMKANKVRLEEKIKILREEARNIDPVIKVLIEKTKQLQKEIQGDISRKYQGSQYTGLRLSLMLTSARSASHEGLRLYYQKSVLWF</sequence>
<feature type="coiled-coil region" evidence="2">
    <location>
        <begin position="448"/>
        <end position="475"/>
    </location>
</feature>
<reference evidence="3" key="2">
    <citation type="submission" date="2022-10" db="EMBL/GenBank/DDBJ databases">
        <authorList>
            <consortium name="ENA_rothamsted_submissions"/>
            <consortium name="culmorum"/>
            <person name="King R."/>
        </authorList>
    </citation>
    <scope>NUCLEOTIDE SEQUENCE</scope>
</reference>
<name>A0A9P0GNF6_PHACE</name>
<dbReference type="Pfam" id="PF05600">
    <property type="entry name" value="CDK5RAP3"/>
    <property type="match status" value="1"/>
</dbReference>
<protein>
    <recommendedName>
        <fullName evidence="5">CDK5 regulatory subunit-associated protein 3</fullName>
    </recommendedName>
</protein>
<evidence type="ECO:0000256" key="1">
    <source>
        <dbReference type="ARBA" id="ARBA00007478"/>
    </source>
</evidence>
<dbReference type="Proteomes" id="UP001153737">
    <property type="component" value="Chromosome 13"/>
</dbReference>
<dbReference type="InterPro" id="IPR008491">
    <property type="entry name" value="CDK5RAP3"/>
</dbReference>
<dbReference type="PANTHER" id="PTHR14894:SF0">
    <property type="entry name" value="CDK5 REGULATORY SUBUNIT-ASSOCIATED PROTEIN 3"/>
    <property type="match status" value="1"/>
</dbReference>
<organism evidence="3 4">
    <name type="scientific">Phaedon cochleariae</name>
    <name type="common">Mustard beetle</name>
    <dbReference type="NCBI Taxonomy" id="80249"/>
    <lineage>
        <taxon>Eukaryota</taxon>
        <taxon>Metazoa</taxon>
        <taxon>Ecdysozoa</taxon>
        <taxon>Arthropoda</taxon>
        <taxon>Hexapoda</taxon>
        <taxon>Insecta</taxon>
        <taxon>Pterygota</taxon>
        <taxon>Neoptera</taxon>
        <taxon>Endopterygota</taxon>
        <taxon>Coleoptera</taxon>
        <taxon>Polyphaga</taxon>
        <taxon>Cucujiformia</taxon>
        <taxon>Chrysomeloidea</taxon>
        <taxon>Chrysomelidae</taxon>
        <taxon>Chrysomelinae</taxon>
        <taxon>Chrysomelini</taxon>
        <taxon>Phaedon</taxon>
    </lineage>
</organism>
<reference evidence="3" key="1">
    <citation type="submission" date="2022-01" db="EMBL/GenBank/DDBJ databases">
        <authorList>
            <person name="King R."/>
        </authorList>
    </citation>
    <scope>NUCLEOTIDE SEQUENCE</scope>
</reference>
<evidence type="ECO:0008006" key="5">
    <source>
        <dbReference type="Google" id="ProtNLM"/>
    </source>
</evidence>
<keyword evidence="2" id="KW-0175">Coiled coil</keyword>
<evidence type="ECO:0000313" key="4">
    <source>
        <dbReference type="Proteomes" id="UP001153737"/>
    </source>
</evidence>
<dbReference type="GO" id="GO:0012505">
    <property type="term" value="C:endomembrane system"/>
    <property type="evidence" value="ECO:0007669"/>
    <property type="project" value="TreeGrafter"/>
</dbReference>
<evidence type="ECO:0000256" key="2">
    <source>
        <dbReference type="SAM" id="Coils"/>
    </source>
</evidence>
<dbReference type="AlphaFoldDB" id="A0A9P0GNF6"/>
<gene>
    <name evidence="3" type="ORF">PHAECO_LOCUS3840</name>
</gene>